<keyword evidence="3" id="KW-1185">Reference proteome</keyword>
<dbReference type="EMBL" id="CAAALY010080667">
    <property type="protein sequence ID" value="VEL26496.1"/>
    <property type="molecule type" value="Genomic_DNA"/>
</dbReference>
<comment type="caution">
    <text evidence="2">The sequence shown here is derived from an EMBL/GenBank/DDBJ whole genome shotgun (WGS) entry which is preliminary data.</text>
</comment>
<sequence length="182" mass="19794">MGRIPSRLTKKCPVFFVVTGFPARRPTRSVGPRAKNALQQDPNSTLPARLLRFNSSAASLGHCLNGCEYLRAVTMPTGASTGSLDSAKPRGAADASTSGSRRSPASSSQDAFSRQTELKRVVGRNANVPASAAAGKEARKPSSKSFRLRHFSQEQKQQQRDSDSRNHVPASGFQERRRLRDE</sequence>
<organism evidence="2 3">
    <name type="scientific">Protopolystoma xenopodis</name>
    <dbReference type="NCBI Taxonomy" id="117903"/>
    <lineage>
        <taxon>Eukaryota</taxon>
        <taxon>Metazoa</taxon>
        <taxon>Spiralia</taxon>
        <taxon>Lophotrochozoa</taxon>
        <taxon>Platyhelminthes</taxon>
        <taxon>Monogenea</taxon>
        <taxon>Polyopisthocotylea</taxon>
        <taxon>Polystomatidea</taxon>
        <taxon>Polystomatidae</taxon>
        <taxon>Protopolystoma</taxon>
    </lineage>
</organism>
<name>A0A3S5A353_9PLAT</name>
<proteinExistence type="predicted"/>
<evidence type="ECO:0000313" key="3">
    <source>
        <dbReference type="Proteomes" id="UP000784294"/>
    </source>
</evidence>
<evidence type="ECO:0000313" key="2">
    <source>
        <dbReference type="EMBL" id="VEL26496.1"/>
    </source>
</evidence>
<feature type="compositionally biased region" description="Basic and acidic residues" evidence="1">
    <location>
        <begin position="151"/>
        <end position="166"/>
    </location>
</feature>
<accession>A0A3S5A353</accession>
<feature type="region of interest" description="Disordered" evidence="1">
    <location>
        <begin position="79"/>
        <end position="182"/>
    </location>
</feature>
<dbReference type="AlphaFoldDB" id="A0A3S5A353"/>
<gene>
    <name evidence="2" type="ORF">PXEA_LOCUS19936</name>
</gene>
<evidence type="ECO:0000256" key="1">
    <source>
        <dbReference type="SAM" id="MobiDB-lite"/>
    </source>
</evidence>
<protein>
    <submittedName>
        <fullName evidence="2">Uncharacterized protein</fullName>
    </submittedName>
</protein>
<dbReference type="Proteomes" id="UP000784294">
    <property type="component" value="Unassembled WGS sequence"/>
</dbReference>
<reference evidence="2" key="1">
    <citation type="submission" date="2018-11" db="EMBL/GenBank/DDBJ databases">
        <authorList>
            <consortium name="Pathogen Informatics"/>
        </authorList>
    </citation>
    <scope>NUCLEOTIDE SEQUENCE</scope>
</reference>
<feature type="compositionally biased region" description="Low complexity" evidence="1">
    <location>
        <begin position="95"/>
        <end position="108"/>
    </location>
</feature>